<dbReference type="Gene3D" id="1.10.533.10">
    <property type="entry name" value="Death Domain, Fas"/>
    <property type="match status" value="2"/>
</dbReference>
<evidence type="ECO:0000313" key="3">
    <source>
        <dbReference type="RefSeq" id="XP_030371815.1"/>
    </source>
</evidence>
<dbReference type="CTD" id="8772"/>
<dbReference type="OrthoDB" id="100767at2759"/>
<dbReference type="SMART" id="SM00005">
    <property type="entry name" value="DEATH"/>
    <property type="match status" value="1"/>
</dbReference>
<dbReference type="RefSeq" id="XP_030371815.1">
    <property type="nucleotide sequence ID" value="XM_030515955.1"/>
</dbReference>
<evidence type="ECO:0000259" key="1">
    <source>
        <dbReference type="PROSITE" id="PS50017"/>
    </source>
</evidence>
<organism evidence="2 3">
    <name type="scientific">Drosophila lebanonensis</name>
    <name type="common">Fruit fly</name>
    <name type="synonym">Scaptodrosophila lebanonensis</name>
    <dbReference type="NCBI Taxonomy" id="7225"/>
    <lineage>
        <taxon>Eukaryota</taxon>
        <taxon>Metazoa</taxon>
        <taxon>Ecdysozoa</taxon>
        <taxon>Arthropoda</taxon>
        <taxon>Hexapoda</taxon>
        <taxon>Insecta</taxon>
        <taxon>Pterygota</taxon>
        <taxon>Neoptera</taxon>
        <taxon>Endopterygota</taxon>
        <taxon>Diptera</taxon>
        <taxon>Brachycera</taxon>
        <taxon>Muscomorpha</taxon>
        <taxon>Ephydroidea</taxon>
        <taxon>Drosophilidae</taxon>
        <taxon>Scaptodrosophila</taxon>
    </lineage>
</organism>
<proteinExistence type="predicted"/>
<evidence type="ECO:0000313" key="2">
    <source>
        <dbReference type="Proteomes" id="UP000504634"/>
    </source>
</evidence>
<name>A0A6J2T937_DROLE</name>
<protein>
    <submittedName>
        <fullName evidence="3">Fas-associated death domain protein</fullName>
    </submittedName>
</protein>
<gene>
    <name evidence="3" type="primary">LOC115622112</name>
</gene>
<dbReference type="Proteomes" id="UP000504634">
    <property type="component" value="Unplaced"/>
</dbReference>
<reference evidence="3" key="1">
    <citation type="submission" date="2025-08" db="UniProtKB">
        <authorList>
            <consortium name="RefSeq"/>
        </authorList>
    </citation>
    <scope>IDENTIFICATION</scope>
    <source>
        <strain evidence="3">11010-0011.00</strain>
        <tissue evidence="3">Whole body</tissue>
    </source>
</reference>
<dbReference type="SUPFAM" id="SSF47986">
    <property type="entry name" value="DEATH domain"/>
    <property type="match status" value="2"/>
</dbReference>
<sequence>MSGAYCYDMLKALALTETVTSSDLDELKIYFEREIGSTRKMDLITTVEQLIDCLERNDNISEQNVEPFRKFASLSDNAKFSEAVENYKCTDNPIVNQYHEQRLSEELERKLRISGSLETCPAISQEQRQQHRQIQQNYVIPCVLTEDKRRAIYKKLMESLGRSWRELGRHLNITEGSMDDIECRFPNDLKSRILQLMQLFEDDECNDPRHRVLLLCRALSECGRNDLRRKVENIMSH</sequence>
<accession>A0A6J2T937</accession>
<feature type="domain" description="Death" evidence="1">
    <location>
        <begin position="149"/>
        <end position="235"/>
    </location>
</feature>
<dbReference type="AlphaFoldDB" id="A0A6J2T937"/>
<dbReference type="InterPro" id="IPR011029">
    <property type="entry name" value="DEATH-like_dom_sf"/>
</dbReference>
<dbReference type="InterPro" id="IPR000488">
    <property type="entry name" value="Death_dom"/>
</dbReference>
<keyword evidence="2" id="KW-1185">Reference proteome</keyword>
<dbReference type="GeneID" id="115622112"/>
<dbReference type="PROSITE" id="PS50017">
    <property type="entry name" value="DEATH_DOMAIN"/>
    <property type="match status" value="1"/>
</dbReference>
<dbReference type="Pfam" id="PF00531">
    <property type="entry name" value="Death"/>
    <property type="match status" value="1"/>
</dbReference>
<dbReference type="GO" id="GO:0007165">
    <property type="term" value="P:signal transduction"/>
    <property type="evidence" value="ECO:0007669"/>
    <property type="project" value="InterPro"/>
</dbReference>
<dbReference type="CDD" id="cd01670">
    <property type="entry name" value="Death"/>
    <property type="match status" value="1"/>
</dbReference>